<keyword evidence="3" id="KW-1185">Reference proteome</keyword>
<proteinExistence type="predicted"/>
<dbReference type="Ensembl" id="ENSOMET00000036282.1">
    <property type="protein sequence ID" value="ENSOMEP00000035437.1"/>
    <property type="gene ID" value="ENSOMEG00000022703.1"/>
</dbReference>
<dbReference type="Gene3D" id="2.130.10.10">
    <property type="entry name" value="YVTN repeat-like/Quinoprotein amine dehydrogenase"/>
    <property type="match status" value="2"/>
</dbReference>
<dbReference type="AlphaFoldDB" id="A0A3B3DZ64"/>
<dbReference type="PANTHER" id="PTHR19879">
    <property type="entry name" value="TRANSCRIPTION INITIATION FACTOR TFIID"/>
    <property type="match status" value="1"/>
</dbReference>
<reference evidence="2" key="1">
    <citation type="submission" date="2025-08" db="UniProtKB">
        <authorList>
            <consortium name="Ensembl"/>
        </authorList>
    </citation>
    <scope>IDENTIFICATION</scope>
</reference>
<name>A0A3B3DZ64_ORYME</name>
<evidence type="ECO:0000256" key="1">
    <source>
        <dbReference type="PROSITE-ProRule" id="PRU00221"/>
    </source>
</evidence>
<dbReference type="PROSITE" id="PS50294">
    <property type="entry name" value="WD_REPEATS_REGION"/>
    <property type="match status" value="2"/>
</dbReference>
<sequence length="320" mass="35266">VNRSYSYGNVHPTGAYSSPLNCVAFNPEGRLLAAGCWNGNVIVWNWLQNKGQKVGTFMQLQDSFIVTDSFNVCSFLIIVYIYQQSNRNVLIICIIRVLLGNKSCFLVPQLLCGHQRSVHCLSFFPSSSMLCSGSVCGEVRVWSVPTSTCVGCFQAHCGAVEAFSFLEGGAKLLSAGADHTVRHLSPFSSPQTFTRVTSESLSLNRHLVLFVFSDRDCSHSSNDGRVCIWDAEAGHCIREISWRNPLTSICSQVSGDQPVLQRDVDGHSFLTLSMCLGGESDRQLLRGRTPCVELGDEHRSLPHVCSQAAHSPLHSDHKLW</sequence>
<dbReference type="PANTHER" id="PTHR19879:SF9">
    <property type="entry name" value="TRANSCRIPTION INITIATION FACTOR TFIID SUBUNIT 5"/>
    <property type="match status" value="1"/>
</dbReference>
<evidence type="ECO:0000313" key="3">
    <source>
        <dbReference type="Proteomes" id="UP000261560"/>
    </source>
</evidence>
<dbReference type="SUPFAM" id="SSF50978">
    <property type="entry name" value="WD40 repeat-like"/>
    <property type="match status" value="1"/>
</dbReference>
<evidence type="ECO:0000313" key="2">
    <source>
        <dbReference type="Ensembl" id="ENSOMEP00000035437.1"/>
    </source>
</evidence>
<feature type="repeat" description="WD" evidence="1">
    <location>
        <begin position="111"/>
        <end position="152"/>
    </location>
</feature>
<keyword evidence="1" id="KW-0853">WD repeat</keyword>
<dbReference type="PROSITE" id="PS50082">
    <property type="entry name" value="WD_REPEATS_2"/>
    <property type="match status" value="2"/>
</dbReference>
<dbReference type="STRING" id="30732.ENSOMEP00000035437"/>
<dbReference type="PaxDb" id="30732-ENSOMEP00000035437"/>
<dbReference type="InterPro" id="IPR001680">
    <property type="entry name" value="WD40_rpt"/>
</dbReference>
<reference evidence="2" key="2">
    <citation type="submission" date="2025-09" db="UniProtKB">
        <authorList>
            <consortium name="Ensembl"/>
        </authorList>
    </citation>
    <scope>IDENTIFICATION</scope>
</reference>
<dbReference type="Pfam" id="PF00400">
    <property type="entry name" value="WD40"/>
    <property type="match status" value="3"/>
</dbReference>
<accession>A0A3B3DZ64</accession>
<organism evidence="2 3">
    <name type="scientific">Oryzias melastigma</name>
    <name type="common">Marine medaka</name>
    <dbReference type="NCBI Taxonomy" id="30732"/>
    <lineage>
        <taxon>Eukaryota</taxon>
        <taxon>Metazoa</taxon>
        <taxon>Chordata</taxon>
        <taxon>Craniata</taxon>
        <taxon>Vertebrata</taxon>
        <taxon>Euteleostomi</taxon>
        <taxon>Actinopterygii</taxon>
        <taxon>Neopterygii</taxon>
        <taxon>Teleostei</taxon>
        <taxon>Neoteleostei</taxon>
        <taxon>Acanthomorphata</taxon>
        <taxon>Ovalentaria</taxon>
        <taxon>Atherinomorphae</taxon>
        <taxon>Beloniformes</taxon>
        <taxon>Adrianichthyidae</taxon>
        <taxon>Oryziinae</taxon>
        <taxon>Oryzias</taxon>
    </lineage>
</organism>
<dbReference type="GeneTree" id="ENSGT00940000169565"/>
<dbReference type="SMART" id="SM00320">
    <property type="entry name" value="WD40"/>
    <property type="match status" value="3"/>
</dbReference>
<dbReference type="InterPro" id="IPR015943">
    <property type="entry name" value="WD40/YVTN_repeat-like_dom_sf"/>
</dbReference>
<protein>
    <submittedName>
        <fullName evidence="2">Uncharacterized protein</fullName>
    </submittedName>
</protein>
<dbReference type="Proteomes" id="UP000261560">
    <property type="component" value="Unplaced"/>
</dbReference>
<dbReference type="InterPro" id="IPR036322">
    <property type="entry name" value="WD40_repeat_dom_sf"/>
</dbReference>
<feature type="repeat" description="WD" evidence="1">
    <location>
        <begin position="13"/>
        <end position="45"/>
    </location>
</feature>